<dbReference type="EMBL" id="FOGJ01000023">
    <property type="protein sequence ID" value="SES20510.1"/>
    <property type="molecule type" value="Genomic_DNA"/>
</dbReference>
<reference evidence="5 6" key="1">
    <citation type="submission" date="2016-10" db="EMBL/GenBank/DDBJ databases">
        <authorList>
            <person name="de Groot N.N."/>
        </authorList>
    </citation>
    <scope>NUCLEOTIDE SEQUENCE [LARGE SCALE GENOMIC DNA]</scope>
    <source>
        <strain evidence="5 6">AR40</strain>
    </source>
</reference>
<dbReference type="SUPFAM" id="SSF51215">
    <property type="entry name" value="Regulatory protein AraC"/>
    <property type="match status" value="1"/>
</dbReference>
<dbReference type="PROSITE" id="PS01124">
    <property type="entry name" value="HTH_ARAC_FAMILY_2"/>
    <property type="match status" value="1"/>
</dbReference>
<keyword evidence="2" id="KW-0238">DNA-binding</keyword>
<dbReference type="GO" id="GO:0003700">
    <property type="term" value="F:DNA-binding transcription factor activity"/>
    <property type="evidence" value="ECO:0007669"/>
    <property type="project" value="InterPro"/>
</dbReference>
<dbReference type="Pfam" id="PF12833">
    <property type="entry name" value="HTH_18"/>
    <property type="match status" value="1"/>
</dbReference>
<dbReference type="Proteomes" id="UP000182584">
    <property type="component" value="Unassembled WGS sequence"/>
</dbReference>
<dbReference type="PRINTS" id="PR00032">
    <property type="entry name" value="HTHARAC"/>
</dbReference>
<accession>A0A1H9VFD8</accession>
<gene>
    <name evidence="5" type="ORF">SAMN04487884_1239</name>
</gene>
<name>A0A1H9VFD8_BUTFI</name>
<evidence type="ECO:0000259" key="4">
    <source>
        <dbReference type="PROSITE" id="PS01124"/>
    </source>
</evidence>
<dbReference type="Gene3D" id="1.10.10.60">
    <property type="entry name" value="Homeodomain-like"/>
    <property type="match status" value="2"/>
</dbReference>
<evidence type="ECO:0000313" key="6">
    <source>
        <dbReference type="Proteomes" id="UP000182584"/>
    </source>
</evidence>
<evidence type="ECO:0000256" key="3">
    <source>
        <dbReference type="ARBA" id="ARBA00023163"/>
    </source>
</evidence>
<dbReference type="InterPro" id="IPR020449">
    <property type="entry name" value="Tscrpt_reg_AraC-type_HTH"/>
</dbReference>
<dbReference type="InterPro" id="IPR014710">
    <property type="entry name" value="RmlC-like_jellyroll"/>
</dbReference>
<dbReference type="InterPro" id="IPR037923">
    <property type="entry name" value="HTH-like"/>
</dbReference>
<evidence type="ECO:0000256" key="2">
    <source>
        <dbReference type="ARBA" id="ARBA00023125"/>
    </source>
</evidence>
<dbReference type="Gene3D" id="2.60.120.10">
    <property type="entry name" value="Jelly Rolls"/>
    <property type="match status" value="1"/>
</dbReference>
<protein>
    <submittedName>
        <fullName evidence="5">AraC-like ligand binding domain-containing protein</fullName>
    </submittedName>
</protein>
<proteinExistence type="predicted"/>
<organism evidence="5 6">
    <name type="scientific">Butyrivibrio fibrisolvens</name>
    <dbReference type="NCBI Taxonomy" id="831"/>
    <lineage>
        <taxon>Bacteria</taxon>
        <taxon>Bacillati</taxon>
        <taxon>Bacillota</taxon>
        <taxon>Clostridia</taxon>
        <taxon>Lachnospirales</taxon>
        <taxon>Lachnospiraceae</taxon>
        <taxon>Butyrivibrio</taxon>
    </lineage>
</organism>
<dbReference type="AlphaFoldDB" id="A0A1H9VFD8"/>
<evidence type="ECO:0000256" key="1">
    <source>
        <dbReference type="ARBA" id="ARBA00023015"/>
    </source>
</evidence>
<dbReference type="RefSeq" id="WP_074757631.1">
    <property type="nucleotide sequence ID" value="NZ_FOGJ01000023.1"/>
</dbReference>
<dbReference type="SMART" id="SM00342">
    <property type="entry name" value="HTH_ARAC"/>
    <property type="match status" value="1"/>
</dbReference>
<dbReference type="InterPro" id="IPR018060">
    <property type="entry name" value="HTH_AraC"/>
</dbReference>
<dbReference type="SUPFAM" id="SSF46689">
    <property type="entry name" value="Homeodomain-like"/>
    <property type="match status" value="1"/>
</dbReference>
<keyword evidence="3" id="KW-0804">Transcription</keyword>
<dbReference type="PANTHER" id="PTHR43280:SF28">
    <property type="entry name" value="HTH-TYPE TRANSCRIPTIONAL ACTIVATOR RHAS"/>
    <property type="match status" value="1"/>
</dbReference>
<dbReference type="PANTHER" id="PTHR43280">
    <property type="entry name" value="ARAC-FAMILY TRANSCRIPTIONAL REGULATOR"/>
    <property type="match status" value="1"/>
</dbReference>
<dbReference type="InterPro" id="IPR018062">
    <property type="entry name" value="HTH_AraC-typ_CS"/>
</dbReference>
<sequence length="368" mass="43239">MRVYISEAQISDKILQLFSETRHRPMMADVLESLIEEHSYRTDSPNHNIADRILSESPDFFLDERKKLCWEVDTDNVRSHLLGLEENPDAGWSKGYPSHMFMNSVFYMEKSELHVEDRYFEFNYVYCGCCDFFFEKTRRELSAGDMLIISPKANHNVKIKDDSTFLIQFYLNYNTFYSAFVSLLSDDNILSNFFRAILLNKDQANYLLLQTGDSAQIKRLARMMYLEYFRYDSYAPNCTDEWMRLLFAYVLRDAARNYSFISPSEGVDFAPIVKYLNTNYRSASLSDVAEHFHYSISYLSIMIKKLTGKNFTDLIRELKMTDAAHYLTTTTKSIEEIATLTGYNSSDQFTRTFREYYGITPSKYRKRA</sequence>
<dbReference type="PROSITE" id="PS00041">
    <property type="entry name" value="HTH_ARAC_FAMILY_1"/>
    <property type="match status" value="1"/>
</dbReference>
<evidence type="ECO:0000313" key="5">
    <source>
        <dbReference type="EMBL" id="SES20510.1"/>
    </source>
</evidence>
<dbReference type="InterPro" id="IPR009057">
    <property type="entry name" value="Homeodomain-like_sf"/>
</dbReference>
<keyword evidence="1" id="KW-0805">Transcription regulation</keyword>
<dbReference type="GO" id="GO:0043565">
    <property type="term" value="F:sequence-specific DNA binding"/>
    <property type="evidence" value="ECO:0007669"/>
    <property type="project" value="InterPro"/>
</dbReference>
<feature type="domain" description="HTH araC/xylS-type" evidence="4">
    <location>
        <begin position="270"/>
        <end position="367"/>
    </location>
</feature>